<proteinExistence type="predicted"/>
<accession>A0A6H5GE55</accession>
<keyword evidence="2" id="KW-1185">Reference proteome</keyword>
<dbReference type="AlphaFoldDB" id="A0A6H5GE55"/>
<reference evidence="1 2" key="1">
    <citation type="submission" date="2020-02" db="EMBL/GenBank/DDBJ databases">
        <authorList>
            <person name="Ferguson B K."/>
        </authorList>
    </citation>
    <scope>NUCLEOTIDE SEQUENCE [LARGE SCALE GENOMIC DNA]</scope>
</reference>
<evidence type="ECO:0000313" key="2">
    <source>
        <dbReference type="Proteomes" id="UP000479000"/>
    </source>
</evidence>
<gene>
    <name evidence="1" type="ORF">NTEN_LOCUS7085</name>
</gene>
<dbReference type="Proteomes" id="UP000479000">
    <property type="component" value="Unassembled WGS sequence"/>
</dbReference>
<organism evidence="1 2">
    <name type="scientific">Nesidiocoris tenuis</name>
    <dbReference type="NCBI Taxonomy" id="355587"/>
    <lineage>
        <taxon>Eukaryota</taxon>
        <taxon>Metazoa</taxon>
        <taxon>Ecdysozoa</taxon>
        <taxon>Arthropoda</taxon>
        <taxon>Hexapoda</taxon>
        <taxon>Insecta</taxon>
        <taxon>Pterygota</taxon>
        <taxon>Neoptera</taxon>
        <taxon>Paraneoptera</taxon>
        <taxon>Hemiptera</taxon>
        <taxon>Heteroptera</taxon>
        <taxon>Panheteroptera</taxon>
        <taxon>Cimicomorpha</taxon>
        <taxon>Miridae</taxon>
        <taxon>Dicyphina</taxon>
        <taxon>Nesidiocoris</taxon>
    </lineage>
</organism>
<protein>
    <submittedName>
        <fullName evidence="1">Uncharacterized protein</fullName>
    </submittedName>
</protein>
<evidence type="ECO:0000313" key="1">
    <source>
        <dbReference type="EMBL" id="CAB0001298.1"/>
    </source>
</evidence>
<name>A0A6H5GE55_9HEMI</name>
<dbReference type="EMBL" id="CADCXU010010465">
    <property type="protein sequence ID" value="CAB0001298.1"/>
    <property type="molecule type" value="Genomic_DNA"/>
</dbReference>
<sequence>MNGPILLRSNDHVCISRLLLMANSALIRDSHCMTMETRQRRVKVTTFPPANEWNSFRTTRKAPEISLFVRILEQRGSLTILDGFPAWPVWLVKGDAKDR</sequence>